<comment type="similarity">
    <text evidence="1">Belongs to the bacterial solute-binding protein 5 family.</text>
</comment>
<dbReference type="PANTHER" id="PTHR30290">
    <property type="entry name" value="PERIPLASMIC BINDING COMPONENT OF ABC TRANSPORTER"/>
    <property type="match status" value="1"/>
</dbReference>
<evidence type="ECO:0000259" key="4">
    <source>
        <dbReference type="Pfam" id="PF00496"/>
    </source>
</evidence>
<reference evidence="5" key="2">
    <citation type="submission" date="2024-06" db="EMBL/GenBank/DDBJ databases">
        <authorList>
            <person name="Plum-Jensen L.E."/>
            <person name="Schramm A."/>
            <person name="Marshall I.P.G."/>
        </authorList>
    </citation>
    <scope>NUCLEOTIDE SEQUENCE</scope>
    <source>
        <strain evidence="5">Rat1</strain>
    </source>
</reference>
<dbReference type="SUPFAM" id="SSF53850">
    <property type="entry name" value="Periplasmic binding protein-like II"/>
    <property type="match status" value="1"/>
</dbReference>
<dbReference type="Gene3D" id="3.10.105.10">
    <property type="entry name" value="Dipeptide-binding Protein, Domain 3"/>
    <property type="match status" value="1"/>
</dbReference>
<dbReference type="Gene3D" id="3.40.190.10">
    <property type="entry name" value="Periplasmic binding protein-like II"/>
    <property type="match status" value="1"/>
</dbReference>
<proteinExistence type="inferred from homology"/>
<dbReference type="Pfam" id="PF00496">
    <property type="entry name" value="SBP_bac_5"/>
    <property type="match status" value="1"/>
</dbReference>
<dbReference type="InterPro" id="IPR030678">
    <property type="entry name" value="Peptide/Ni-bd"/>
</dbReference>
<keyword evidence="2" id="KW-0813">Transport</keyword>
<dbReference type="CDD" id="cd08518">
    <property type="entry name" value="PBP2_NikA_DppA_OppA_like_19"/>
    <property type="match status" value="1"/>
</dbReference>
<dbReference type="InterPro" id="IPR000914">
    <property type="entry name" value="SBP_5_dom"/>
</dbReference>
<organism evidence="5">
    <name type="scientific">Candidatus Electrothrix aestuarii</name>
    <dbReference type="NCBI Taxonomy" id="3062594"/>
    <lineage>
        <taxon>Bacteria</taxon>
        <taxon>Pseudomonadati</taxon>
        <taxon>Thermodesulfobacteriota</taxon>
        <taxon>Desulfobulbia</taxon>
        <taxon>Desulfobulbales</taxon>
        <taxon>Desulfobulbaceae</taxon>
        <taxon>Candidatus Electrothrix</taxon>
    </lineage>
</organism>
<dbReference type="PANTHER" id="PTHR30290:SF9">
    <property type="entry name" value="OLIGOPEPTIDE-BINDING PROTEIN APPA"/>
    <property type="match status" value="1"/>
</dbReference>
<gene>
    <name evidence="5" type="ORF">Q3M24_06175</name>
</gene>
<dbReference type="PROSITE" id="PS51257">
    <property type="entry name" value="PROKAR_LIPOPROTEIN"/>
    <property type="match status" value="1"/>
</dbReference>
<evidence type="ECO:0000313" key="5">
    <source>
        <dbReference type="EMBL" id="XCN74331.1"/>
    </source>
</evidence>
<dbReference type="GO" id="GO:0043190">
    <property type="term" value="C:ATP-binding cassette (ABC) transporter complex"/>
    <property type="evidence" value="ECO:0007669"/>
    <property type="project" value="InterPro"/>
</dbReference>
<dbReference type="GO" id="GO:1904680">
    <property type="term" value="F:peptide transmembrane transporter activity"/>
    <property type="evidence" value="ECO:0007669"/>
    <property type="project" value="TreeGrafter"/>
</dbReference>
<reference evidence="5" key="1">
    <citation type="journal article" date="2024" name="Syst. Appl. Microbiol.">
        <title>First single-strain enrichments of Electrothrix cable bacteria, description of E. aestuarii sp. nov. and E. rattekaaiensis sp. nov., and proposal of a cable bacteria taxonomy following the rules of the SeqCode.</title>
        <authorList>
            <person name="Plum-Jensen L.E."/>
            <person name="Schramm A."/>
            <person name="Marshall I.P.G."/>
        </authorList>
    </citation>
    <scope>NUCLEOTIDE SEQUENCE</scope>
    <source>
        <strain evidence="5">Rat1</strain>
    </source>
</reference>
<dbReference type="KEGG" id="eaj:Q3M24_06175"/>
<name>A0AAU8LZK4_9BACT</name>
<evidence type="ECO:0000256" key="2">
    <source>
        <dbReference type="ARBA" id="ARBA00022448"/>
    </source>
</evidence>
<sequence length="560" mass="61758">MRKNSIQAVPPSLQWLTTILLMFLLVSCDRPQQEKNVQSQDAARQSSSSDTLVLAIGGEEEQGYDPVMGWGRYGSPLFQSTLLRYNDSLEVEYDLATAYSVSEDRLSWQVEIRGDVLFSDGMPLTAQDVAYTYNTAKASGGLVDLSFMDRAEAVGDHRVIFHLLKPRSTFLHHLRTLGIVPKHAHNKDYSRHPIGSGPYAMVRWDEGQQLIVEANPLYYGKQPAIKRLVFLFLDADTAFAAAQAGTVQVAAVPQILADKAVSGMRLVRVTSVDNRGIMFPCQKADHADLNGLPVGNDVTADPAIRQAINYAIDRQALVEGVLNGFGTPAYGSVSHLPWEEMATRIKDNDLDKAAALLKEAGWADQDQDGILDKNGVAAEFTLFYPADRLIRQSLALAVADMVAPLGIRMKLSGKSWDEIRKVQHAQAVLFGWGSYDPTEMYHLYHSEVSGQGYFNAGLYQNPTVDAYLDQALAAATQEEAEQFWRAAQWDGNTGLAPQGDAPWAWLVNLDHTYLVSEGLDIGTTRVEPHGHGWPITANIVDWQWKKDTGEKKGQGAQGKP</sequence>
<dbReference type="AlphaFoldDB" id="A0AAU8LZK4"/>
<keyword evidence="3" id="KW-0732">Signal</keyword>
<dbReference type="InterPro" id="IPR039424">
    <property type="entry name" value="SBP_5"/>
</dbReference>
<dbReference type="GO" id="GO:0030288">
    <property type="term" value="C:outer membrane-bounded periplasmic space"/>
    <property type="evidence" value="ECO:0007669"/>
    <property type="project" value="UniProtKB-ARBA"/>
</dbReference>
<dbReference type="PIRSF" id="PIRSF002741">
    <property type="entry name" value="MppA"/>
    <property type="match status" value="1"/>
</dbReference>
<protein>
    <submittedName>
        <fullName evidence="5">ABC transporter substrate-binding protein</fullName>
    </submittedName>
</protein>
<accession>A0AAU8LZK4</accession>
<feature type="domain" description="Solute-binding protein family 5" evidence="4">
    <location>
        <begin position="90"/>
        <end position="446"/>
    </location>
</feature>
<dbReference type="EMBL" id="CP159373">
    <property type="protein sequence ID" value="XCN74331.1"/>
    <property type="molecule type" value="Genomic_DNA"/>
</dbReference>
<evidence type="ECO:0000256" key="1">
    <source>
        <dbReference type="ARBA" id="ARBA00005695"/>
    </source>
</evidence>
<dbReference type="GO" id="GO:0015833">
    <property type="term" value="P:peptide transport"/>
    <property type="evidence" value="ECO:0007669"/>
    <property type="project" value="TreeGrafter"/>
</dbReference>
<evidence type="ECO:0000256" key="3">
    <source>
        <dbReference type="ARBA" id="ARBA00022729"/>
    </source>
</evidence>